<accession>A0A8J8ND17</accession>
<dbReference type="EMBL" id="RRYP01020497">
    <property type="protein sequence ID" value="TNV72907.1"/>
    <property type="molecule type" value="Genomic_DNA"/>
</dbReference>
<dbReference type="Gene3D" id="3.30.40.10">
    <property type="entry name" value="Zinc/RING finger domain, C3HC4 (zinc finger)"/>
    <property type="match status" value="1"/>
</dbReference>
<reference evidence="3" key="1">
    <citation type="submission" date="2019-06" db="EMBL/GenBank/DDBJ databases">
        <authorList>
            <person name="Zheng W."/>
        </authorList>
    </citation>
    <scope>NUCLEOTIDE SEQUENCE</scope>
    <source>
        <strain evidence="3">QDHG01</strain>
    </source>
</reference>
<name>A0A8J8ND17_HALGN</name>
<protein>
    <recommendedName>
        <fullName evidence="2">RING-type domain-containing protein</fullName>
    </recommendedName>
</protein>
<comment type="caution">
    <text evidence="3">The sequence shown here is derived from an EMBL/GenBank/DDBJ whole genome shotgun (WGS) entry which is preliminary data.</text>
</comment>
<keyword evidence="1" id="KW-0479">Metal-binding</keyword>
<organism evidence="3 4">
    <name type="scientific">Halteria grandinella</name>
    <dbReference type="NCBI Taxonomy" id="5974"/>
    <lineage>
        <taxon>Eukaryota</taxon>
        <taxon>Sar</taxon>
        <taxon>Alveolata</taxon>
        <taxon>Ciliophora</taxon>
        <taxon>Intramacronucleata</taxon>
        <taxon>Spirotrichea</taxon>
        <taxon>Stichotrichia</taxon>
        <taxon>Sporadotrichida</taxon>
        <taxon>Halteriidae</taxon>
        <taxon>Halteria</taxon>
    </lineage>
</organism>
<dbReference type="AlphaFoldDB" id="A0A8J8ND17"/>
<evidence type="ECO:0000259" key="2">
    <source>
        <dbReference type="PROSITE" id="PS50089"/>
    </source>
</evidence>
<evidence type="ECO:0000313" key="3">
    <source>
        <dbReference type="EMBL" id="TNV72907.1"/>
    </source>
</evidence>
<keyword evidence="1" id="KW-0862">Zinc</keyword>
<dbReference type="GO" id="GO:0008270">
    <property type="term" value="F:zinc ion binding"/>
    <property type="evidence" value="ECO:0007669"/>
    <property type="project" value="UniProtKB-KW"/>
</dbReference>
<dbReference type="OrthoDB" id="9049620at2759"/>
<sequence>MVEYYKQTTKGAPQYDFQIFVKDPNPSMAQLNPQFPAQQQPIPQQQQQANLYPLAAQPQQQQPLLNFLEPGLYVSDNKDEPHLADEFKCLLCTSVVLRPVSCAECQTLFCKNCIKDDTMSCPSNKCGSKKYVVAHRILTNVLNSSKFRCKKAPDCDAIIPLNAYEQHIAQCPEMIKE</sequence>
<dbReference type="PROSITE" id="PS50089">
    <property type="entry name" value="ZF_RING_2"/>
    <property type="match status" value="1"/>
</dbReference>
<keyword evidence="1" id="KW-0863">Zinc-finger</keyword>
<proteinExistence type="predicted"/>
<keyword evidence="4" id="KW-1185">Reference proteome</keyword>
<evidence type="ECO:0000256" key="1">
    <source>
        <dbReference type="PROSITE-ProRule" id="PRU00175"/>
    </source>
</evidence>
<dbReference type="InterPro" id="IPR013083">
    <property type="entry name" value="Znf_RING/FYVE/PHD"/>
</dbReference>
<evidence type="ECO:0000313" key="4">
    <source>
        <dbReference type="Proteomes" id="UP000785679"/>
    </source>
</evidence>
<dbReference type="InterPro" id="IPR001841">
    <property type="entry name" value="Znf_RING"/>
</dbReference>
<gene>
    <name evidence="3" type="ORF">FGO68_gene6782</name>
</gene>
<dbReference type="Proteomes" id="UP000785679">
    <property type="component" value="Unassembled WGS sequence"/>
</dbReference>
<feature type="domain" description="RING-type" evidence="2">
    <location>
        <begin position="89"/>
        <end position="125"/>
    </location>
</feature>